<reference evidence="3" key="2">
    <citation type="submission" date="2024-04" db="EMBL/GenBank/DDBJ databases">
        <authorList>
            <person name="Dal Grande F."/>
            <person name="Keller J."/>
            <person name="Delaux P.-M."/>
        </authorList>
    </citation>
    <scope>NUCLEOTIDE SEQUENCE</scope>
    <source>
        <strain evidence="3">SAG 2036</strain>
    </source>
</reference>
<accession>A0AAW1PKV3</accession>
<organism evidence="3 4">
    <name type="scientific">Symbiochloris irregularis</name>
    <dbReference type="NCBI Taxonomy" id="706552"/>
    <lineage>
        <taxon>Eukaryota</taxon>
        <taxon>Viridiplantae</taxon>
        <taxon>Chlorophyta</taxon>
        <taxon>core chlorophytes</taxon>
        <taxon>Trebouxiophyceae</taxon>
        <taxon>Trebouxiales</taxon>
        <taxon>Trebouxiaceae</taxon>
        <taxon>Symbiochloris</taxon>
    </lineage>
</organism>
<feature type="transmembrane region" description="Helical" evidence="1">
    <location>
        <begin position="44"/>
        <end position="63"/>
    </location>
</feature>
<reference evidence="3 4" key="1">
    <citation type="journal article" date="2024" name="Nat. Commun.">
        <title>Phylogenomics reveals the evolutionary origins of lichenization in chlorophyte algae.</title>
        <authorList>
            <person name="Puginier C."/>
            <person name="Libourel C."/>
            <person name="Otte J."/>
            <person name="Skaloud P."/>
            <person name="Haon M."/>
            <person name="Grisel S."/>
            <person name="Petersen M."/>
            <person name="Berrin J.G."/>
            <person name="Delaux P.M."/>
            <person name="Dal Grande F."/>
            <person name="Keller J."/>
        </authorList>
    </citation>
    <scope>NUCLEOTIDE SEQUENCE [LARGE SCALE GENOMIC DNA]</scope>
    <source>
        <strain evidence="3 4">SAG 2036</strain>
    </source>
</reference>
<evidence type="ECO:0000313" key="2">
    <source>
        <dbReference type="EMBL" id="KAK9787258.1"/>
    </source>
</evidence>
<comment type="caution">
    <text evidence="3">The sequence shown here is derived from an EMBL/GenBank/DDBJ whole genome shotgun (WGS) entry which is preliminary data.</text>
</comment>
<keyword evidence="1" id="KW-0812">Transmembrane</keyword>
<keyword evidence="4" id="KW-1185">Reference proteome</keyword>
<dbReference type="Proteomes" id="UP001465755">
    <property type="component" value="Unassembled WGS sequence"/>
</dbReference>
<evidence type="ECO:0000313" key="4">
    <source>
        <dbReference type="Proteomes" id="UP001465755"/>
    </source>
</evidence>
<sequence length="199" mass="21568">MIDQPPQKGGKEPLQRACAALASWTKQARAKNGFIAVPWTFEDVVQVLVLFAIFHTVAVKWVVEFALSKLEVGLAQQLGTTARILCNFLVQAGHLAAISALITGILRQYPAVKARDCLPVRWHAGKLLLLLGIVGVAYPITRGIDAALLGWLPSLWDTDYVTLPELAIASRDPVAVALSIADLVILAPLWEEVLFRGVG</sequence>
<keyword evidence="1" id="KW-1133">Transmembrane helix</keyword>
<name>A0AAW1PKV3_9CHLO</name>
<evidence type="ECO:0000313" key="3">
    <source>
        <dbReference type="EMBL" id="KAK9809492.1"/>
    </source>
</evidence>
<evidence type="ECO:0008006" key="5">
    <source>
        <dbReference type="Google" id="ProtNLM"/>
    </source>
</evidence>
<dbReference type="AlphaFoldDB" id="A0AAW1PKV3"/>
<gene>
    <name evidence="3" type="ORF">WJX73_004405</name>
    <name evidence="2" type="ORF">WJX73_006272</name>
</gene>
<dbReference type="EMBL" id="JALJOQ010000019">
    <property type="protein sequence ID" value="KAK9809492.1"/>
    <property type="molecule type" value="Genomic_DNA"/>
</dbReference>
<dbReference type="EMBL" id="JALJOQ010000252">
    <property type="protein sequence ID" value="KAK9787258.1"/>
    <property type="molecule type" value="Genomic_DNA"/>
</dbReference>
<evidence type="ECO:0000256" key="1">
    <source>
        <dbReference type="SAM" id="Phobius"/>
    </source>
</evidence>
<proteinExistence type="predicted"/>
<keyword evidence="1" id="KW-0472">Membrane</keyword>
<protein>
    <recommendedName>
        <fullName evidence="5">CPBP family intramembrane metalloprotease</fullName>
    </recommendedName>
</protein>
<feature type="transmembrane region" description="Helical" evidence="1">
    <location>
        <begin position="127"/>
        <end position="152"/>
    </location>
</feature>
<feature type="transmembrane region" description="Helical" evidence="1">
    <location>
        <begin position="84"/>
        <end position="107"/>
    </location>
</feature>